<accession>A0A0P1BNE4</accession>
<keyword evidence="2" id="KW-1185">Reference proteome</keyword>
<reference evidence="2" key="1">
    <citation type="submission" date="2014-09" db="EMBL/GenBank/DDBJ databases">
        <authorList>
            <person name="Sharma Rahul"/>
            <person name="Thines Marco"/>
        </authorList>
    </citation>
    <scope>NUCLEOTIDE SEQUENCE [LARGE SCALE GENOMIC DNA]</scope>
</reference>
<name>A0A0P1BNE4_9BASI</name>
<sequence>MSEDILTADECVGACGRRASRIKNVISIDVNVVQTALRAVWHRFALARLS</sequence>
<evidence type="ECO:0000313" key="1">
    <source>
        <dbReference type="EMBL" id="CEH18415.1"/>
    </source>
</evidence>
<evidence type="ECO:0000313" key="2">
    <source>
        <dbReference type="Proteomes" id="UP000054845"/>
    </source>
</evidence>
<dbReference type="Proteomes" id="UP000054845">
    <property type="component" value="Unassembled WGS sequence"/>
</dbReference>
<organism evidence="1 2">
    <name type="scientific">Ceraceosorus bombacis</name>
    <dbReference type="NCBI Taxonomy" id="401625"/>
    <lineage>
        <taxon>Eukaryota</taxon>
        <taxon>Fungi</taxon>
        <taxon>Dikarya</taxon>
        <taxon>Basidiomycota</taxon>
        <taxon>Ustilaginomycotina</taxon>
        <taxon>Exobasidiomycetes</taxon>
        <taxon>Ceraceosorales</taxon>
        <taxon>Ceraceosoraceae</taxon>
        <taxon>Ceraceosorus</taxon>
    </lineage>
</organism>
<dbReference type="EMBL" id="CCYA01000270">
    <property type="protein sequence ID" value="CEH18415.1"/>
    <property type="molecule type" value="Genomic_DNA"/>
</dbReference>
<dbReference type="AlphaFoldDB" id="A0A0P1BNE4"/>
<proteinExistence type="predicted"/>
<protein>
    <submittedName>
        <fullName evidence="1">Uncharacterized protein</fullName>
    </submittedName>
</protein>